<dbReference type="InterPro" id="IPR006938">
    <property type="entry name" value="DUF624"/>
</dbReference>
<accession>A0A9D2D4V0</accession>
<dbReference type="AlphaFoldDB" id="A0A9D2D4V0"/>
<feature type="transmembrane region" description="Helical" evidence="1">
    <location>
        <begin position="14"/>
        <end position="36"/>
    </location>
</feature>
<dbReference type="Proteomes" id="UP000824024">
    <property type="component" value="Unassembled WGS sequence"/>
</dbReference>
<comment type="caution">
    <text evidence="2">The sequence shown here is derived from an EMBL/GenBank/DDBJ whole genome shotgun (WGS) entry which is preliminary data.</text>
</comment>
<gene>
    <name evidence="2" type="ORF">IAA08_11955</name>
</gene>
<keyword evidence="1" id="KW-0812">Transmembrane</keyword>
<protein>
    <submittedName>
        <fullName evidence="2">YesL family protein</fullName>
    </submittedName>
</protein>
<reference evidence="2" key="2">
    <citation type="submission" date="2021-04" db="EMBL/GenBank/DDBJ databases">
        <authorList>
            <person name="Gilroy R."/>
        </authorList>
    </citation>
    <scope>NUCLEOTIDE SEQUENCE</scope>
    <source>
        <strain evidence="2">CHK192-9172</strain>
    </source>
</reference>
<evidence type="ECO:0000313" key="2">
    <source>
        <dbReference type="EMBL" id="HIZ08633.1"/>
    </source>
</evidence>
<feature type="transmembrane region" description="Helical" evidence="1">
    <location>
        <begin position="155"/>
        <end position="172"/>
    </location>
</feature>
<organism evidence="2 3">
    <name type="scientific">Candidatus Eubacterium avistercoris</name>
    <dbReference type="NCBI Taxonomy" id="2838567"/>
    <lineage>
        <taxon>Bacteria</taxon>
        <taxon>Bacillati</taxon>
        <taxon>Bacillota</taxon>
        <taxon>Clostridia</taxon>
        <taxon>Eubacteriales</taxon>
        <taxon>Eubacteriaceae</taxon>
        <taxon>Eubacterium</taxon>
    </lineage>
</organism>
<feature type="transmembrane region" description="Helical" evidence="1">
    <location>
        <begin position="76"/>
        <end position="95"/>
    </location>
</feature>
<dbReference type="EMBL" id="DXCH01000320">
    <property type="protein sequence ID" value="HIZ08633.1"/>
    <property type="molecule type" value="Genomic_DNA"/>
</dbReference>
<reference evidence="2" key="1">
    <citation type="journal article" date="2021" name="PeerJ">
        <title>Extensive microbial diversity within the chicken gut microbiome revealed by metagenomics and culture.</title>
        <authorList>
            <person name="Gilroy R."/>
            <person name="Ravi A."/>
            <person name="Getino M."/>
            <person name="Pursley I."/>
            <person name="Horton D.L."/>
            <person name="Alikhan N.F."/>
            <person name="Baker D."/>
            <person name="Gharbi K."/>
            <person name="Hall N."/>
            <person name="Watson M."/>
            <person name="Adriaenssens E.M."/>
            <person name="Foster-Nyarko E."/>
            <person name="Jarju S."/>
            <person name="Secka A."/>
            <person name="Antonio M."/>
            <person name="Oren A."/>
            <person name="Chaudhuri R.R."/>
            <person name="La Ragione R."/>
            <person name="Hildebrand F."/>
            <person name="Pallen M.J."/>
        </authorList>
    </citation>
    <scope>NUCLEOTIDE SEQUENCE</scope>
    <source>
        <strain evidence="2">CHK192-9172</strain>
    </source>
</reference>
<evidence type="ECO:0000313" key="3">
    <source>
        <dbReference type="Proteomes" id="UP000824024"/>
    </source>
</evidence>
<evidence type="ECO:0000256" key="1">
    <source>
        <dbReference type="SAM" id="Phobius"/>
    </source>
</evidence>
<feature type="transmembrane region" description="Helical" evidence="1">
    <location>
        <begin position="107"/>
        <end position="134"/>
    </location>
</feature>
<dbReference type="Pfam" id="PF04854">
    <property type="entry name" value="DUF624"/>
    <property type="match status" value="1"/>
</dbReference>
<keyword evidence="1" id="KW-0472">Membrane</keyword>
<name>A0A9D2D4V0_9FIRM</name>
<keyword evidence="1" id="KW-1133">Transmembrane helix</keyword>
<proteinExistence type="predicted"/>
<sequence>MKIKYEYNGKFMTVIQKIVGTIILSVLWLVCCIPVFTIGPSSRALYHAADWVLGHDLGYPAKTFFREFRKQFKKTVAVWIPFMIISALILINMYLWNHMQTSRTVGLTVLVILSVFLLFVFVWCAYLFAYLSFFDGDNKRTSVKTSYFMLLTHPLKSLAIFVLFVLCVMVFYRFPFTIIFLPAIIAFLQSVLLENVLKEYTDPELWEQRREFFRIEKEKYDQELDDRAQEVLHGSGGDDYIDRMP</sequence>
<feature type="transmembrane region" description="Helical" evidence="1">
    <location>
        <begin position="178"/>
        <end position="197"/>
    </location>
</feature>